<dbReference type="InterPro" id="IPR051948">
    <property type="entry name" value="Hsp70_co-chaperone_J-domain"/>
</dbReference>
<evidence type="ECO:0000259" key="2">
    <source>
        <dbReference type="PROSITE" id="PS50076"/>
    </source>
</evidence>
<evidence type="ECO:0000256" key="1">
    <source>
        <dbReference type="ARBA" id="ARBA00023186"/>
    </source>
</evidence>
<dbReference type="OrthoDB" id="10250354at2759"/>
<dbReference type="Gene3D" id="1.10.287.110">
    <property type="entry name" value="DnaJ domain"/>
    <property type="match status" value="1"/>
</dbReference>
<evidence type="ECO:0000313" key="4">
    <source>
        <dbReference type="Proteomes" id="UP000799444"/>
    </source>
</evidence>
<dbReference type="GO" id="GO:0036503">
    <property type="term" value="P:ERAD pathway"/>
    <property type="evidence" value="ECO:0007669"/>
    <property type="project" value="TreeGrafter"/>
</dbReference>
<dbReference type="InterPro" id="IPR001623">
    <property type="entry name" value="DnaJ_domain"/>
</dbReference>
<dbReference type="Pfam" id="PF00226">
    <property type="entry name" value="DnaJ"/>
    <property type="match status" value="1"/>
</dbReference>
<evidence type="ECO:0000313" key="3">
    <source>
        <dbReference type="EMBL" id="KAF2728059.1"/>
    </source>
</evidence>
<name>A0A9P4QN83_9PLEO</name>
<comment type="caution">
    <text evidence="3">The sequence shown here is derived from an EMBL/GenBank/DDBJ whole genome shotgun (WGS) entry which is preliminary data.</text>
</comment>
<dbReference type="SUPFAM" id="SSF46565">
    <property type="entry name" value="Chaperone J-domain"/>
    <property type="match status" value="1"/>
</dbReference>
<organism evidence="3 4">
    <name type="scientific">Polyplosphaeria fusca</name>
    <dbReference type="NCBI Taxonomy" id="682080"/>
    <lineage>
        <taxon>Eukaryota</taxon>
        <taxon>Fungi</taxon>
        <taxon>Dikarya</taxon>
        <taxon>Ascomycota</taxon>
        <taxon>Pezizomycotina</taxon>
        <taxon>Dothideomycetes</taxon>
        <taxon>Pleosporomycetidae</taxon>
        <taxon>Pleosporales</taxon>
        <taxon>Tetraplosphaeriaceae</taxon>
        <taxon>Polyplosphaeria</taxon>
    </lineage>
</organism>
<accession>A0A9P4QN83</accession>
<dbReference type="AlphaFoldDB" id="A0A9P4QN83"/>
<dbReference type="GO" id="GO:0051087">
    <property type="term" value="F:protein-folding chaperone binding"/>
    <property type="evidence" value="ECO:0007669"/>
    <property type="project" value="TreeGrafter"/>
</dbReference>
<keyword evidence="4" id="KW-1185">Reference proteome</keyword>
<dbReference type="PANTHER" id="PTHR44360:SF1">
    <property type="entry name" value="DNAJ HOMOLOG SUBFAMILY B MEMBER 9"/>
    <property type="match status" value="1"/>
</dbReference>
<keyword evidence="1" id="KW-0143">Chaperone</keyword>
<proteinExistence type="predicted"/>
<dbReference type="PRINTS" id="PR00625">
    <property type="entry name" value="JDOMAIN"/>
</dbReference>
<dbReference type="SMART" id="SM00271">
    <property type="entry name" value="DnaJ"/>
    <property type="match status" value="1"/>
</dbReference>
<reference evidence="3" key="1">
    <citation type="journal article" date="2020" name="Stud. Mycol.">
        <title>101 Dothideomycetes genomes: a test case for predicting lifestyles and emergence of pathogens.</title>
        <authorList>
            <person name="Haridas S."/>
            <person name="Albert R."/>
            <person name="Binder M."/>
            <person name="Bloem J."/>
            <person name="Labutti K."/>
            <person name="Salamov A."/>
            <person name="Andreopoulos B."/>
            <person name="Baker S."/>
            <person name="Barry K."/>
            <person name="Bills G."/>
            <person name="Bluhm B."/>
            <person name="Cannon C."/>
            <person name="Castanera R."/>
            <person name="Culley D."/>
            <person name="Daum C."/>
            <person name="Ezra D."/>
            <person name="Gonzalez J."/>
            <person name="Henrissat B."/>
            <person name="Kuo A."/>
            <person name="Liang C."/>
            <person name="Lipzen A."/>
            <person name="Lutzoni F."/>
            <person name="Magnuson J."/>
            <person name="Mondo S."/>
            <person name="Nolan M."/>
            <person name="Ohm R."/>
            <person name="Pangilinan J."/>
            <person name="Park H.-J."/>
            <person name="Ramirez L."/>
            <person name="Alfaro M."/>
            <person name="Sun H."/>
            <person name="Tritt A."/>
            <person name="Yoshinaga Y."/>
            <person name="Zwiers L.-H."/>
            <person name="Turgeon B."/>
            <person name="Goodwin S."/>
            <person name="Spatafora J."/>
            <person name="Crous P."/>
            <person name="Grigoriev I."/>
        </authorList>
    </citation>
    <scope>NUCLEOTIDE SEQUENCE</scope>
    <source>
        <strain evidence="3">CBS 125425</strain>
    </source>
</reference>
<dbReference type="Proteomes" id="UP000799444">
    <property type="component" value="Unassembled WGS sequence"/>
</dbReference>
<dbReference type="PROSITE" id="PS50076">
    <property type="entry name" value="DNAJ_2"/>
    <property type="match status" value="1"/>
</dbReference>
<dbReference type="GO" id="GO:0005783">
    <property type="term" value="C:endoplasmic reticulum"/>
    <property type="evidence" value="ECO:0007669"/>
    <property type="project" value="TreeGrafter"/>
</dbReference>
<dbReference type="PANTHER" id="PTHR44360">
    <property type="entry name" value="DNAJ HOMOLOG SUBFAMILY B MEMBER 9"/>
    <property type="match status" value="1"/>
</dbReference>
<sequence>MATETHYQLLGVPEEVSLDQIKQAYKKLQFKYHPDRNVGKPVQVRNDADGKCKALSQALNVLSDETSRRDYD</sequence>
<feature type="domain" description="J" evidence="2">
    <location>
        <begin position="5"/>
        <end position="72"/>
    </location>
</feature>
<dbReference type="GO" id="GO:0051787">
    <property type="term" value="F:misfolded protein binding"/>
    <property type="evidence" value="ECO:0007669"/>
    <property type="project" value="TreeGrafter"/>
</dbReference>
<dbReference type="EMBL" id="ML996297">
    <property type="protein sequence ID" value="KAF2728059.1"/>
    <property type="molecule type" value="Genomic_DNA"/>
</dbReference>
<keyword evidence="3" id="KW-0346">Stress response</keyword>
<dbReference type="InterPro" id="IPR036869">
    <property type="entry name" value="J_dom_sf"/>
</dbReference>
<dbReference type="CDD" id="cd06257">
    <property type="entry name" value="DnaJ"/>
    <property type="match status" value="1"/>
</dbReference>
<protein>
    <submittedName>
        <fullName evidence="3">Heat shock protein DnaJ</fullName>
    </submittedName>
</protein>
<gene>
    <name evidence="3" type="ORF">EJ04DRAFT_450089</name>
</gene>
<feature type="non-terminal residue" evidence="3">
    <location>
        <position position="72"/>
    </location>
</feature>